<dbReference type="EMBL" id="HG315671">
    <property type="protein sequence ID" value="CDF79395.1"/>
    <property type="molecule type" value="Genomic_DNA"/>
</dbReference>
<organism evidence="2 3">
    <name type="scientific">Formosa agariphila (strain DSM 15362 / KCTC 12365 / LMG 23005 / KMM 3901 / M-2Alg 35-1)</name>
    <dbReference type="NCBI Taxonomy" id="1347342"/>
    <lineage>
        <taxon>Bacteria</taxon>
        <taxon>Pseudomonadati</taxon>
        <taxon>Bacteroidota</taxon>
        <taxon>Flavobacteriia</taxon>
        <taxon>Flavobacteriales</taxon>
        <taxon>Flavobacteriaceae</taxon>
        <taxon>Formosa</taxon>
    </lineage>
</organism>
<sequence>MKTLLATFISVICFCQFAQAQEFDYDTGKTYSNYKNEVSLEVLQLINGLYQLSYERYIWNNFTANLGVGYKGKEGLVKFSGLDGDHIKTDEIFYTGFQIIPEIRYYLKSTARKPLSGFYFGAYLKYSNYNSDLNGTYIDRTNTSYDVEFDMGTTITSVGLMFGYKLPISKHFNIDFMIAGPGSGNYKFRFENKRDLPDEFYDDLNNTLENHSILDIINSDFKFSQVNRSSKFSALSFRYGIAIGYTF</sequence>
<feature type="chain" id="PRO_5004602798" description="DUF3575 domain-containing protein" evidence="1">
    <location>
        <begin position="21"/>
        <end position="247"/>
    </location>
</feature>
<name>T2KKY9_FORAG</name>
<evidence type="ECO:0008006" key="4">
    <source>
        <dbReference type="Google" id="ProtNLM"/>
    </source>
</evidence>
<accession>T2KKY9</accession>
<keyword evidence="1" id="KW-0732">Signal</keyword>
<dbReference type="InterPro" id="IPR021958">
    <property type="entry name" value="DUF3575"/>
</dbReference>
<dbReference type="eggNOG" id="ENOG5033GTN">
    <property type="taxonomic scope" value="Bacteria"/>
</dbReference>
<proteinExistence type="predicted"/>
<dbReference type="HOGENOM" id="CLU_1123248_0_0_10"/>
<evidence type="ECO:0000256" key="1">
    <source>
        <dbReference type="SAM" id="SignalP"/>
    </source>
</evidence>
<gene>
    <name evidence="2" type="ORF">BN863_16830</name>
</gene>
<dbReference type="PATRIC" id="fig|1347342.6.peg.1688"/>
<dbReference type="AlphaFoldDB" id="T2KKY9"/>
<reference evidence="2 3" key="1">
    <citation type="journal article" date="2013" name="Appl. Environ. Microbiol.">
        <title>The genome of the alga-associated marine flavobacterium Formosa agariphila KMM 3901T reveals a broad potential for degradation of algal polysaccharides.</title>
        <authorList>
            <person name="Mann A.J."/>
            <person name="Hahnke R.L."/>
            <person name="Huang S."/>
            <person name="Werner J."/>
            <person name="Xing P."/>
            <person name="Barbeyron T."/>
            <person name="Huettel B."/>
            <person name="Stueber K."/>
            <person name="Reinhardt R."/>
            <person name="Harder J."/>
            <person name="Gloeckner F.O."/>
            <person name="Amann R.I."/>
            <person name="Teeling H."/>
        </authorList>
    </citation>
    <scope>NUCLEOTIDE SEQUENCE [LARGE SCALE GENOMIC DNA]</scope>
    <source>
        <strain evidence="3">DSM 15362 / KCTC 12365 / LMG 23005 / KMM 3901</strain>
    </source>
</reference>
<protein>
    <recommendedName>
        <fullName evidence="4">DUF3575 domain-containing protein</fullName>
    </recommendedName>
</protein>
<evidence type="ECO:0000313" key="3">
    <source>
        <dbReference type="Proteomes" id="UP000016160"/>
    </source>
</evidence>
<evidence type="ECO:0000313" key="2">
    <source>
        <dbReference type="EMBL" id="CDF79395.1"/>
    </source>
</evidence>
<feature type="signal peptide" evidence="1">
    <location>
        <begin position="1"/>
        <end position="20"/>
    </location>
</feature>
<keyword evidence="3" id="KW-1185">Reference proteome</keyword>
<dbReference type="Pfam" id="PF12099">
    <property type="entry name" value="DUF3575"/>
    <property type="match status" value="1"/>
</dbReference>
<dbReference type="STRING" id="1347342.BN863_16830"/>
<dbReference type="RefSeq" id="WP_038529546.1">
    <property type="nucleotide sequence ID" value="NZ_HG315671.1"/>
</dbReference>
<dbReference type="Proteomes" id="UP000016160">
    <property type="component" value="Chromosome"/>
</dbReference>
<dbReference type="OrthoDB" id="1118958at2"/>